<protein>
    <submittedName>
        <fullName evidence="2">DUF4240 domain-containing protein</fullName>
    </submittedName>
</protein>
<dbReference type="Pfam" id="PF14024">
    <property type="entry name" value="DUF4240"/>
    <property type="match status" value="1"/>
</dbReference>
<sequence>MDEHEFWEIVDETRAEARGNLDAHVESLHARLSGLDVDEVVEFDRLLVEANHALYSWTLWGAADLLFGSCGDDAFTDARSWVVSLGSSTYREALADPEALADIDVDVDPDDLTVAERWAGVPAEVYAGHTGRHLEEVYPDRVAISLPDGEPVGTQLSDEPEVLAEHFPRLAERFG</sequence>
<proteinExistence type="predicted"/>
<name>A0ABY6NXK6_9NOCA</name>
<evidence type="ECO:0000259" key="1">
    <source>
        <dbReference type="Pfam" id="PF14024"/>
    </source>
</evidence>
<reference evidence="2" key="1">
    <citation type="submission" date="2022-10" db="EMBL/GenBank/DDBJ databases">
        <title>Rhodococcus sp.75.</title>
        <authorList>
            <person name="Sun M."/>
        </authorList>
    </citation>
    <scope>NUCLEOTIDE SEQUENCE</scope>
    <source>
        <strain evidence="2">75</strain>
    </source>
</reference>
<keyword evidence="3" id="KW-1185">Reference proteome</keyword>
<organism evidence="2 3">
    <name type="scientific">Rhodococcus antarcticus</name>
    <dbReference type="NCBI Taxonomy" id="2987751"/>
    <lineage>
        <taxon>Bacteria</taxon>
        <taxon>Bacillati</taxon>
        <taxon>Actinomycetota</taxon>
        <taxon>Actinomycetes</taxon>
        <taxon>Mycobacteriales</taxon>
        <taxon>Nocardiaceae</taxon>
        <taxon>Rhodococcus</taxon>
    </lineage>
</organism>
<dbReference type="InterPro" id="IPR025334">
    <property type="entry name" value="DUF4240"/>
</dbReference>
<accession>A0ABY6NXK6</accession>
<dbReference type="RefSeq" id="WP_265382237.1">
    <property type="nucleotide sequence ID" value="NZ_CP110615.1"/>
</dbReference>
<evidence type="ECO:0000313" key="2">
    <source>
        <dbReference type="EMBL" id="UZJ24130.1"/>
    </source>
</evidence>
<dbReference type="EMBL" id="CP110615">
    <property type="protein sequence ID" value="UZJ24130.1"/>
    <property type="molecule type" value="Genomic_DNA"/>
</dbReference>
<dbReference type="Proteomes" id="UP001164965">
    <property type="component" value="Chromosome"/>
</dbReference>
<evidence type="ECO:0000313" key="3">
    <source>
        <dbReference type="Proteomes" id="UP001164965"/>
    </source>
</evidence>
<feature type="domain" description="DUF4240" evidence="1">
    <location>
        <begin position="1"/>
        <end position="126"/>
    </location>
</feature>
<gene>
    <name evidence="2" type="ORF">RHODO2019_13305</name>
</gene>